<dbReference type="Proteomes" id="UP000324611">
    <property type="component" value="Unassembled WGS sequence"/>
</dbReference>
<comment type="caution">
    <text evidence="1">The sequence shown here is derived from an EMBL/GenBank/DDBJ whole genome shotgun (WGS) entry which is preliminary data.</text>
</comment>
<evidence type="ECO:0000313" key="2">
    <source>
        <dbReference type="Proteomes" id="UP000324611"/>
    </source>
</evidence>
<dbReference type="InterPro" id="IPR029060">
    <property type="entry name" value="PIN-like_dom_sf"/>
</dbReference>
<dbReference type="AlphaFoldDB" id="A0A5B2VPT9"/>
<dbReference type="RefSeq" id="WP_149841490.1">
    <property type="nucleotide sequence ID" value="NZ_VUOC01000004.1"/>
</dbReference>
<sequence length="155" mass="17683">MVVYTDTSVIGGCFDPEFMEHSQALFREFKTGQKKLQLSDLVLLELQEAGKEVMTKLADVPKRYKIEVKSTVKAIRLAKTYISEGALSNRSYNDALHIALATLHNADVLASWNFKHIVNLDRIKLYNAINARMGYRIIEIRTPREILKPVDDEKS</sequence>
<keyword evidence="2" id="KW-1185">Reference proteome</keyword>
<reference evidence="1 2" key="2">
    <citation type="submission" date="2019-09" db="EMBL/GenBank/DDBJ databases">
        <authorList>
            <person name="Jin C."/>
        </authorList>
    </citation>
    <scope>NUCLEOTIDE SEQUENCE [LARGE SCALE GENOMIC DNA]</scope>
    <source>
        <strain evidence="1 2">BN140078</strain>
    </source>
</reference>
<name>A0A5B2VPT9_9BACT</name>
<dbReference type="SUPFAM" id="SSF88723">
    <property type="entry name" value="PIN domain-like"/>
    <property type="match status" value="1"/>
</dbReference>
<evidence type="ECO:0000313" key="1">
    <source>
        <dbReference type="EMBL" id="KAA2240312.1"/>
    </source>
</evidence>
<organism evidence="1 2">
    <name type="scientific">Chitinophaga agrisoli</name>
    <dbReference type="NCBI Taxonomy" id="2607653"/>
    <lineage>
        <taxon>Bacteria</taxon>
        <taxon>Pseudomonadati</taxon>
        <taxon>Bacteroidota</taxon>
        <taxon>Chitinophagia</taxon>
        <taxon>Chitinophagales</taxon>
        <taxon>Chitinophagaceae</taxon>
        <taxon>Chitinophaga</taxon>
    </lineage>
</organism>
<reference evidence="1 2" key="1">
    <citation type="submission" date="2019-09" db="EMBL/GenBank/DDBJ databases">
        <title>Chitinophaga ginsengihumi sp. nov., isolated from soil of ginseng rhizosphere.</title>
        <authorList>
            <person name="Lee J."/>
        </authorList>
    </citation>
    <scope>NUCLEOTIDE SEQUENCE [LARGE SCALE GENOMIC DNA]</scope>
    <source>
        <strain evidence="1 2">BN140078</strain>
    </source>
</reference>
<protein>
    <submittedName>
        <fullName evidence="1">Type II toxin-antitoxin system VapC family toxin</fullName>
    </submittedName>
</protein>
<gene>
    <name evidence="1" type="ORF">F0L74_29565</name>
</gene>
<dbReference type="EMBL" id="VUOC01000004">
    <property type="protein sequence ID" value="KAA2240312.1"/>
    <property type="molecule type" value="Genomic_DNA"/>
</dbReference>
<accession>A0A5B2VPT9</accession>
<proteinExistence type="predicted"/>